<dbReference type="FunFam" id="3.30.1360.40:FF:000001">
    <property type="entry name" value="Ribosome-recycling factor"/>
    <property type="match status" value="1"/>
</dbReference>
<dbReference type="OrthoDB" id="407355at2759"/>
<dbReference type="PANTHER" id="PTHR20982:SF3">
    <property type="entry name" value="MITOCHONDRIAL RIBOSOME RECYCLING FACTOR PSEUDO 1"/>
    <property type="match status" value="1"/>
</dbReference>
<comment type="function">
    <text evidence="3">Necessary for protein synthesis in mitochondria. Functions as a ribosome recycling factor in mitochondria.</text>
</comment>
<evidence type="ECO:0000256" key="1">
    <source>
        <dbReference type="ARBA" id="ARBA00005912"/>
    </source>
</evidence>
<dbReference type="InterPro" id="IPR036191">
    <property type="entry name" value="RRF_sf"/>
</dbReference>
<dbReference type="GO" id="GO:0006412">
    <property type="term" value="P:translation"/>
    <property type="evidence" value="ECO:0007669"/>
    <property type="project" value="UniProtKB-KW"/>
</dbReference>
<proteinExistence type="inferred from homology"/>
<evidence type="ECO:0000259" key="5">
    <source>
        <dbReference type="Pfam" id="PF01765"/>
    </source>
</evidence>
<dbReference type="EMBL" id="KN840460">
    <property type="protein sequence ID" value="KIP09917.1"/>
    <property type="molecule type" value="Genomic_DNA"/>
</dbReference>
<dbReference type="GO" id="GO:0005739">
    <property type="term" value="C:mitochondrion"/>
    <property type="evidence" value="ECO:0007669"/>
    <property type="project" value="TreeGrafter"/>
</dbReference>
<dbReference type="AlphaFoldDB" id="A0A0C3SBB4"/>
<feature type="coiled-coil region" evidence="4">
    <location>
        <begin position="157"/>
        <end position="184"/>
    </location>
</feature>
<dbReference type="Gene3D" id="1.10.132.20">
    <property type="entry name" value="Ribosome-recycling factor"/>
    <property type="match status" value="1"/>
</dbReference>
<evidence type="ECO:0000313" key="7">
    <source>
        <dbReference type="Proteomes" id="UP000053257"/>
    </source>
</evidence>
<dbReference type="Gene3D" id="3.30.1360.40">
    <property type="match status" value="1"/>
</dbReference>
<organism evidence="6 7">
    <name type="scientific">Phlebiopsis gigantea (strain 11061_1 CR5-6)</name>
    <name type="common">White-rot fungus</name>
    <name type="synonym">Peniophora gigantea</name>
    <dbReference type="NCBI Taxonomy" id="745531"/>
    <lineage>
        <taxon>Eukaryota</taxon>
        <taxon>Fungi</taxon>
        <taxon>Dikarya</taxon>
        <taxon>Basidiomycota</taxon>
        <taxon>Agaricomycotina</taxon>
        <taxon>Agaricomycetes</taxon>
        <taxon>Polyporales</taxon>
        <taxon>Phanerochaetaceae</taxon>
        <taxon>Phlebiopsis</taxon>
    </lineage>
</organism>
<dbReference type="Pfam" id="PF01765">
    <property type="entry name" value="RRF"/>
    <property type="match status" value="1"/>
</dbReference>
<keyword evidence="4" id="KW-0175">Coiled coil</keyword>
<evidence type="ECO:0000256" key="2">
    <source>
        <dbReference type="ARBA" id="ARBA00022917"/>
    </source>
</evidence>
<sequence>MFVPASQRISAGDVYFKAEDGMKAVVDRYRKDLAALDARASGRVTPGMLAPVRVALPGQDAKVKLEEVATVGVRDGTTLVVTVFEEQTLKAVEQAIYDAKLPGVIPQKTDQRTIKVPIPKPTVEARQQLATTAQRHAEDARVHVRKHHQTAAKKGGFKKHSEELDELQKLCDRYIGEVDKILTEAKKKAK</sequence>
<dbReference type="STRING" id="745531.A0A0C3SBB4"/>
<protein>
    <recommendedName>
        <fullName evidence="5">Ribosome recycling factor domain-containing protein</fullName>
    </recommendedName>
</protein>
<comment type="similarity">
    <text evidence="1">Belongs to the RRF family.</text>
</comment>
<dbReference type="InterPro" id="IPR023584">
    <property type="entry name" value="Ribosome_recyc_fac_dom"/>
</dbReference>
<evidence type="ECO:0000313" key="6">
    <source>
        <dbReference type="EMBL" id="KIP09917.1"/>
    </source>
</evidence>
<dbReference type="SUPFAM" id="SSF55194">
    <property type="entry name" value="Ribosome recycling factor, RRF"/>
    <property type="match status" value="1"/>
</dbReference>
<dbReference type="InterPro" id="IPR002661">
    <property type="entry name" value="Ribosome_recyc_fac"/>
</dbReference>
<dbReference type="GO" id="GO:0043023">
    <property type="term" value="F:ribosomal large subunit binding"/>
    <property type="evidence" value="ECO:0007669"/>
    <property type="project" value="TreeGrafter"/>
</dbReference>
<dbReference type="Proteomes" id="UP000053257">
    <property type="component" value="Unassembled WGS sequence"/>
</dbReference>
<dbReference type="HOGENOM" id="CLU_092155_1_0_1"/>
<evidence type="ECO:0000256" key="4">
    <source>
        <dbReference type="SAM" id="Coils"/>
    </source>
</evidence>
<evidence type="ECO:0000256" key="3">
    <source>
        <dbReference type="ARBA" id="ARBA00024909"/>
    </source>
</evidence>
<feature type="domain" description="Ribosome recycling factor" evidence="5">
    <location>
        <begin position="40"/>
        <end position="187"/>
    </location>
</feature>
<gene>
    <name evidence="6" type="ORF">PHLGIDRAFT_66624</name>
</gene>
<name>A0A0C3SBB4_PHLG1</name>
<keyword evidence="7" id="KW-1185">Reference proteome</keyword>
<accession>A0A0C3SBB4</accession>
<dbReference type="PANTHER" id="PTHR20982">
    <property type="entry name" value="RIBOSOME RECYCLING FACTOR"/>
    <property type="match status" value="1"/>
</dbReference>
<keyword evidence="2" id="KW-0648">Protein biosynthesis</keyword>
<reference evidence="6 7" key="1">
    <citation type="journal article" date="2014" name="PLoS Genet.">
        <title>Analysis of the Phlebiopsis gigantea genome, transcriptome and secretome provides insight into its pioneer colonization strategies of wood.</title>
        <authorList>
            <person name="Hori C."/>
            <person name="Ishida T."/>
            <person name="Igarashi K."/>
            <person name="Samejima M."/>
            <person name="Suzuki H."/>
            <person name="Master E."/>
            <person name="Ferreira P."/>
            <person name="Ruiz-Duenas F.J."/>
            <person name="Held B."/>
            <person name="Canessa P."/>
            <person name="Larrondo L.F."/>
            <person name="Schmoll M."/>
            <person name="Druzhinina I.S."/>
            <person name="Kubicek C.P."/>
            <person name="Gaskell J.A."/>
            <person name="Kersten P."/>
            <person name="St John F."/>
            <person name="Glasner J."/>
            <person name="Sabat G."/>
            <person name="Splinter BonDurant S."/>
            <person name="Syed K."/>
            <person name="Yadav J."/>
            <person name="Mgbeahuruike A.C."/>
            <person name="Kovalchuk A."/>
            <person name="Asiegbu F.O."/>
            <person name="Lackner G."/>
            <person name="Hoffmeister D."/>
            <person name="Rencoret J."/>
            <person name="Gutierrez A."/>
            <person name="Sun H."/>
            <person name="Lindquist E."/>
            <person name="Barry K."/>
            <person name="Riley R."/>
            <person name="Grigoriev I.V."/>
            <person name="Henrissat B."/>
            <person name="Kues U."/>
            <person name="Berka R.M."/>
            <person name="Martinez A.T."/>
            <person name="Covert S.F."/>
            <person name="Blanchette R.A."/>
            <person name="Cullen D."/>
        </authorList>
    </citation>
    <scope>NUCLEOTIDE SEQUENCE [LARGE SCALE GENOMIC DNA]</scope>
    <source>
        <strain evidence="6 7">11061_1 CR5-6</strain>
    </source>
</reference>